<feature type="transmembrane region" description="Helical" evidence="2">
    <location>
        <begin position="487"/>
        <end position="508"/>
    </location>
</feature>
<feature type="transmembrane region" description="Helical" evidence="2">
    <location>
        <begin position="376"/>
        <end position="395"/>
    </location>
</feature>
<feature type="transmembrane region" description="Helical" evidence="2">
    <location>
        <begin position="436"/>
        <end position="467"/>
    </location>
</feature>
<dbReference type="Proteomes" id="UP001527866">
    <property type="component" value="Unassembled WGS sequence"/>
</dbReference>
<keyword evidence="4" id="KW-1185">Reference proteome</keyword>
<feature type="compositionally biased region" description="Basic and acidic residues" evidence="1">
    <location>
        <begin position="77"/>
        <end position="89"/>
    </location>
</feature>
<feature type="transmembrane region" description="Helical" evidence="2">
    <location>
        <begin position="407"/>
        <end position="424"/>
    </location>
</feature>
<comment type="caution">
    <text evidence="3">The sequence shown here is derived from an EMBL/GenBank/DDBJ whole genome shotgun (WGS) entry which is preliminary data.</text>
</comment>
<evidence type="ECO:0000313" key="3">
    <source>
        <dbReference type="EMBL" id="MDA2810526.1"/>
    </source>
</evidence>
<evidence type="ECO:0000256" key="2">
    <source>
        <dbReference type="SAM" id="Phobius"/>
    </source>
</evidence>
<sequence length="528" mass="56113">MTPPAPDGAAPLPPVLEPLLERLTGGIGDHLRTYAGSQARTGAWDGLEPHLYRLWGLPVPAPPRARGRAQLPRLRRPAKDEAPAPRSPEEMERAIAAFTAHLAAPATAATSQIEALALDPGTLLHRAQAAGPAPEPFTVHQRACLAAEALWRHLTTATGERARLLPAAARTRFLLLSEPLRHRGAAPASVWTPTVVDREGGDIYGPVGHIFGADQWHLFLERARQSRRDWFRVLSARQDHPILAQPPPSALESELDLLTRTSLRFPAARLVMSDVPLSDADLGDGEDEALIWDVTQHHLLPRFRLGRVAALADPFSTALGFVGAGLVVACAAAALRLVLDHGFALAAALAAATYLGIGGGTLLWGRIWAAQWLLRLPAASALGLTVLIALPDWWQRTRLELLPPSDAVQAAALLLAIAYGYLVVEARTHGLARGAALVRALGVAAVGWVHAGLVSLMGLVVLAPAFGEQGGGPRPPTLGGQSAADPLAALVLASAWCLTVGVLSQILWEDRSITAPLAHLEWRSTPHP</sequence>
<organism evidence="3 4">
    <name type="scientific">Nocardiopsis endophytica</name>
    <dbReference type="NCBI Taxonomy" id="3018445"/>
    <lineage>
        <taxon>Bacteria</taxon>
        <taxon>Bacillati</taxon>
        <taxon>Actinomycetota</taxon>
        <taxon>Actinomycetes</taxon>
        <taxon>Streptosporangiales</taxon>
        <taxon>Nocardiopsidaceae</taxon>
        <taxon>Nocardiopsis</taxon>
    </lineage>
</organism>
<feature type="transmembrane region" description="Helical" evidence="2">
    <location>
        <begin position="341"/>
        <end position="364"/>
    </location>
</feature>
<protein>
    <submittedName>
        <fullName evidence="3">Uncharacterized protein</fullName>
    </submittedName>
</protein>
<keyword evidence="2" id="KW-1133">Transmembrane helix</keyword>
<accession>A0ABT4U0S2</accession>
<dbReference type="EMBL" id="JAQFWQ010000015">
    <property type="protein sequence ID" value="MDA2810526.1"/>
    <property type="molecule type" value="Genomic_DNA"/>
</dbReference>
<keyword evidence="2" id="KW-0812">Transmembrane</keyword>
<proteinExistence type="predicted"/>
<evidence type="ECO:0000256" key="1">
    <source>
        <dbReference type="SAM" id="MobiDB-lite"/>
    </source>
</evidence>
<feature type="region of interest" description="Disordered" evidence="1">
    <location>
        <begin position="66"/>
        <end position="89"/>
    </location>
</feature>
<reference evidence="3 4" key="1">
    <citation type="submission" date="2023-01" db="EMBL/GenBank/DDBJ databases">
        <title>Draft genome sequence of Nocardiopsis sp. RSe5-2 isolated from halophytes.</title>
        <authorList>
            <person name="Duangmal K."/>
            <person name="Chantavorakit T."/>
        </authorList>
    </citation>
    <scope>NUCLEOTIDE SEQUENCE [LARGE SCALE GENOMIC DNA]</scope>
    <source>
        <strain evidence="3 4">RSe5-2</strain>
    </source>
</reference>
<dbReference type="RefSeq" id="WP_270684694.1">
    <property type="nucleotide sequence ID" value="NZ_JAQFWQ010000015.1"/>
</dbReference>
<evidence type="ECO:0000313" key="4">
    <source>
        <dbReference type="Proteomes" id="UP001527866"/>
    </source>
</evidence>
<feature type="transmembrane region" description="Helical" evidence="2">
    <location>
        <begin position="308"/>
        <end position="335"/>
    </location>
</feature>
<gene>
    <name evidence="3" type="ORF">O4J56_07740</name>
</gene>
<name>A0ABT4U0S2_9ACTN</name>
<keyword evidence="2" id="KW-0472">Membrane</keyword>